<name>A6ZPP7_YEAS7</name>
<dbReference type="HOGENOM" id="CLU_3392524_0_0_1"/>
<comment type="caution">
    <text evidence="1">The sequence shown here is derived from an EMBL/GenBank/DDBJ whole genome shotgun (WGS) entry which is preliminary data.</text>
</comment>
<accession>A6ZPP7</accession>
<reference evidence="1 2" key="1">
    <citation type="journal article" date="2007" name="Proc. Natl. Acad. Sci. U.S.A.">
        <title>Genome sequencing and comparative analysis of Saccharomyces cerevisiae strain YJM789.</title>
        <authorList>
            <person name="Wei W."/>
            <person name="McCusker J.H."/>
            <person name="Hyman R.W."/>
            <person name="Jones T."/>
            <person name="Ning Y."/>
            <person name="Cao Z."/>
            <person name="Gu Z."/>
            <person name="Bruno D."/>
            <person name="Miranda M."/>
            <person name="Nguyen M."/>
            <person name="Wilhelmy J."/>
            <person name="Komp C."/>
            <person name="Tamse R."/>
            <person name="Wang X."/>
            <person name="Jia P."/>
            <person name="Luedi P."/>
            <person name="Oefner P.J."/>
            <person name="David L."/>
            <person name="Dietrich F.S."/>
            <person name="Li Y."/>
            <person name="Davis R.W."/>
            <person name="Steinmetz L.M."/>
        </authorList>
    </citation>
    <scope>NUCLEOTIDE SEQUENCE [LARGE SCALE GENOMIC DNA]</scope>
    <source>
        <strain evidence="1 2">YJM789</strain>
    </source>
</reference>
<evidence type="ECO:0000313" key="2">
    <source>
        <dbReference type="Proteomes" id="UP000007060"/>
    </source>
</evidence>
<protein>
    <submittedName>
        <fullName evidence="1">Conserved protein</fullName>
    </submittedName>
</protein>
<dbReference type="Proteomes" id="UP000007060">
    <property type="component" value="Unassembled WGS sequence"/>
</dbReference>
<evidence type="ECO:0000313" key="1">
    <source>
        <dbReference type="EMBL" id="EDN63500.1"/>
    </source>
</evidence>
<dbReference type="AlphaFoldDB" id="A6ZPP7"/>
<organism evidence="1 2">
    <name type="scientific">Saccharomyces cerevisiae (strain YJM789)</name>
    <name type="common">Baker's yeast</name>
    <dbReference type="NCBI Taxonomy" id="307796"/>
    <lineage>
        <taxon>Eukaryota</taxon>
        <taxon>Fungi</taxon>
        <taxon>Dikarya</taxon>
        <taxon>Ascomycota</taxon>
        <taxon>Saccharomycotina</taxon>
        <taxon>Saccharomycetes</taxon>
        <taxon>Saccharomycetales</taxon>
        <taxon>Saccharomycetaceae</taxon>
        <taxon>Saccharomyces</taxon>
    </lineage>
</organism>
<proteinExistence type="predicted"/>
<dbReference type="EMBL" id="AAFW02000038">
    <property type="protein sequence ID" value="EDN63500.1"/>
    <property type="molecule type" value="Genomic_DNA"/>
</dbReference>
<gene>
    <name evidence="1" type="ORF">SCY_2857</name>
</gene>
<sequence length="32" mass="4027">MPILVWQLPKSKKLKILKYRICFREFFDRVET</sequence>